<feature type="compositionally biased region" description="Low complexity" evidence="15">
    <location>
        <begin position="7"/>
        <end position="19"/>
    </location>
</feature>
<evidence type="ECO:0000256" key="1">
    <source>
        <dbReference type="ARBA" id="ARBA00000085"/>
    </source>
</evidence>
<evidence type="ECO:0000256" key="7">
    <source>
        <dbReference type="ARBA" id="ARBA00022679"/>
    </source>
</evidence>
<keyword evidence="13" id="KW-0902">Two-component regulatory system</keyword>
<evidence type="ECO:0000256" key="16">
    <source>
        <dbReference type="SAM" id="Phobius"/>
    </source>
</evidence>
<evidence type="ECO:0000256" key="3">
    <source>
        <dbReference type="ARBA" id="ARBA00012438"/>
    </source>
</evidence>
<dbReference type="GO" id="GO:0005524">
    <property type="term" value="F:ATP binding"/>
    <property type="evidence" value="ECO:0007669"/>
    <property type="project" value="UniProtKB-KW"/>
</dbReference>
<dbReference type="Pfam" id="PF00512">
    <property type="entry name" value="HisKA"/>
    <property type="match status" value="1"/>
</dbReference>
<dbReference type="Gene3D" id="1.10.287.130">
    <property type="match status" value="1"/>
</dbReference>
<proteinExistence type="predicted"/>
<evidence type="ECO:0000256" key="8">
    <source>
        <dbReference type="ARBA" id="ARBA00022692"/>
    </source>
</evidence>
<dbReference type="PRINTS" id="PR00344">
    <property type="entry name" value="BCTRLSENSOR"/>
</dbReference>
<dbReference type="PANTHER" id="PTHR44936">
    <property type="entry name" value="SENSOR PROTEIN CREC"/>
    <property type="match status" value="1"/>
</dbReference>
<dbReference type="InterPro" id="IPR036890">
    <property type="entry name" value="HATPase_C_sf"/>
</dbReference>
<dbReference type="EMBL" id="JBHLUN010000008">
    <property type="protein sequence ID" value="MFC0409164.1"/>
    <property type="molecule type" value="Genomic_DNA"/>
</dbReference>
<feature type="domain" description="Histidine kinase" evidence="17">
    <location>
        <begin position="303"/>
        <end position="508"/>
    </location>
</feature>
<dbReference type="InterPro" id="IPR003594">
    <property type="entry name" value="HATPase_dom"/>
</dbReference>
<evidence type="ECO:0000256" key="5">
    <source>
        <dbReference type="ARBA" id="ARBA00022519"/>
    </source>
</evidence>
<keyword evidence="8 16" id="KW-0812">Transmembrane</keyword>
<comment type="subcellular location">
    <subcellularLocation>
        <location evidence="2">Cell inner membrane</location>
        <topology evidence="2">Multi-pass membrane protein</topology>
    </subcellularLocation>
</comment>
<dbReference type="CDD" id="cd06225">
    <property type="entry name" value="HAMP"/>
    <property type="match status" value="1"/>
</dbReference>
<dbReference type="InterPro" id="IPR050980">
    <property type="entry name" value="2C_sensor_his_kinase"/>
</dbReference>
<name>A0ABV6JTV0_9PROT</name>
<dbReference type="PROSITE" id="PS50109">
    <property type="entry name" value="HIS_KIN"/>
    <property type="match status" value="1"/>
</dbReference>
<feature type="region of interest" description="Disordered" evidence="15">
    <location>
        <begin position="1"/>
        <end position="55"/>
    </location>
</feature>
<keyword evidence="9" id="KW-0547">Nucleotide-binding</keyword>
<dbReference type="SMART" id="SM00388">
    <property type="entry name" value="HisKA"/>
    <property type="match status" value="1"/>
</dbReference>
<evidence type="ECO:0000256" key="12">
    <source>
        <dbReference type="ARBA" id="ARBA00022989"/>
    </source>
</evidence>
<dbReference type="PROSITE" id="PS50885">
    <property type="entry name" value="HAMP"/>
    <property type="match status" value="1"/>
</dbReference>
<keyword evidence="4" id="KW-1003">Cell membrane</keyword>
<keyword evidence="11 19" id="KW-0067">ATP-binding</keyword>
<dbReference type="SMART" id="SM00387">
    <property type="entry name" value="HATPase_c"/>
    <property type="match status" value="1"/>
</dbReference>
<feature type="transmembrane region" description="Helical" evidence="16">
    <location>
        <begin position="218"/>
        <end position="240"/>
    </location>
</feature>
<evidence type="ECO:0000313" key="20">
    <source>
        <dbReference type="Proteomes" id="UP001589865"/>
    </source>
</evidence>
<keyword evidence="10" id="KW-0418">Kinase</keyword>
<dbReference type="CDD" id="cd00082">
    <property type="entry name" value="HisKA"/>
    <property type="match status" value="1"/>
</dbReference>
<dbReference type="SUPFAM" id="SSF55874">
    <property type="entry name" value="ATPase domain of HSP90 chaperone/DNA topoisomerase II/histidine kinase"/>
    <property type="match status" value="1"/>
</dbReference>
<keyword evidence="5" id="KW-0997">Cell inner membrane</keyword>
<accession>A0ABV6JTV0</accession>
<keyword evidence="14 16" id="KW-0472">Membrane</keyword>
<organism evidence="19 20">
    <name type="scientific">Roseomonas elaeocarpi</name>
    <dbReference type="NCBI Taxonomy" id="907779"/>
    <lineage>
        <taxon>Bacteria</taxon>
        <taxon>Pseudomonadati</taxon>
        <taxon>Pseudomonadota</taxon>
        <taxon>Alphaproteobacteria</taxon>
        <taxon>Acetobacterales</taxon>
        <taxon>Roseomonadaceae</taxon>
        <taxon>Roseomonas</taxon>
    </lineage>
</organism>
<dbReference type="Gene3D" id="3.30.565.10">
    <property type="entry name" value="Histidine kinase-like ATPase, C-terminal domain"/>
    <property type="match status" value="1"/>
</dbReference>
<feature type="domain" description="HAMP" evidence="18">
    <location>
        <begin position="243"/>
        <end position="295"/>
    </location>
</feature>
<evidence type="ECO:0000259" key="17">
    <source>
        <dbReference type="PROSITE" id="PS50109"/>
    </source>
</evidence>
<dbReference type="InterPro" id="IPR003661">
    <property type="entry name" value="HisK_dim/P_dom"/>
</dbReference>
<dbReference type="CDD" id="cd00075">
    <property type="entry name" value="HATPase"/>
    <property type="match status" value="1"/>
</dbReference>
<evidence type="ECO:0000256" key="14">
    <source>
        <dbReference type="ARBA" id="ARBA00023136"/>
    </source>
</evidence>
<gene>
    <name evidence="19" type="ORF">ACFFGY_12975</name>
</gene>
<dbReference type="InterPro" id="IPR003660">
    <property type="entry name" value="HAMP_dom"/>
</dbReference>
<keyword evidence="12 16" id="KW-1133">Transmembrane helix</keyword>
<dbReference type="Pfam" id="PF00672">
    <property type="entry name" value="HAMP"/>
    <property type="match status" value="1"/>
</dbReference>
<dbReference type="PANTHER" id="PTHR44936:SF5">
    <property type="entry name" value="SENSOR HISTIDINE KINASE ENVZ"/>
    <property type="match status" value="1"/>
</dbReference>
<keyword evidence="6" id="KW-0597">Phosphoprotein</keyword>
<evidence type="ECO:0000256" key="11">
    <source>
        <dbReference type="ARBA" id="ARBA00022840"/>
    </source>
</evidence>
<keyword evidence="20" id="KW-1185">Reference proteome</keyword>
<dbReference type="SUPFAM" id="SSF47384">
    <property type="entry name" value="Homodimeric domain of signal transducing histidine kinase"/>
    <property type="match status" value="1"/>
</dbReference>
<sequence length="508" mass="55317">MSGQPSGTPAPGLGGAAPLLPGPTRPLDAPEGPRPGPRRFLRMPPLGGTRRHEAPPRARRSWSCFLPRSLAARTAIFLLLALMLVQAAGLTIHALDRVDLQRLAEAREISSRAIGLWRALVIATPDRRDFILSEMDLPDGLDARLENLPSARNSIAPPPLPLLQLLRPEALLVTPPRLRPSEVLAGTGKGGSLLLSLRLPDGDDWLNLRLRVPPPRPWHSPTFLVAFVVMTVAAAFLILGTTRRMIRPVRDLARAAEALGRDVNAPPMSEDGPTEVATAAHAFNTMAERIRRFVGDRTQLLAAIGHDLRTPITRLRLRAEFLDDDEQRRRMLNDLDEMEAMVNATLVFARDDAADEPSVPLDLAALCRTVLDEVVDAHPENTDSIRYEGPERLTVHGRPIALKRAIANLVGNALKYGNGAQLRLEAPRAGPNPVIRLVVEDEGPGIPEESQEAVFQPFRRLETSRNRETGGTGLGLPIARNILRAHGGDVVLGNRPEGGLRATVTLPI</sequence>
<dbReference type="EC" id="2.7.13.3" evidence="3"/>
<protein>
    <recommendedName>
        <fullName evidence="3">histidine kinase</fullName>
        <ecNumber evidence="3">2.7.13.3</ecNumber>
    </recommendedName>
</protein>
<evidence type="ECO:0000256" key="15">
    <source>
        <dbReference type="SAM" id="MobiDB-lite"/>
    </source>
</evidence>
<evidence type="ECO:0000259" key="18">
    <source>
        <dbReference type="PROSITE" id="PS50885"/>
    </source>
</evidence>
<dbReference type="Pfam" id="PF02518">
    <property type="entry name" value="HATPase_c"/>
    <property type="match status" value="1"/>
</dbReference>
<dbReference type="InterPro" id="IPR036097">
    <property type="entry name" value="HisK_dim/P_sf"/>
</dbReference>
<dbReference type="InterPro" id="IPR004358">
    <property type="entry name" value="Sig_transdc_His_kin-like_C"/>
</dbReference>
<comment type="caution">
    <text evidence="19">The sequence shown here is derived from an EMBL/GenBank/DDBJ whole genome shotgun (WGS) entry which is preliminary data.</text>
</comment>
<dbReference type="RefSeq" id="WP_377044911.1">
    <property type="nucleotide sequence ID" value="NZ_JBHLUN010000008.1"/>
</dbReference>
<evidence type="ECO:0000256" key="2">
    <source>
        <dbReference type="ARBA" id="ARBA00004429"/>
    </source>
</evidence>
<dbReference type="SMART" id="SM00304">
    <property type="entry name" value="HAMP"/>
    <property type="match status" value="1"/>
</dbReference>
<reference evidence="19 20" key="1">
    <citation type="submission" date="2024-09" db="EMBL/GenBank/DDBJ databases">
        <authorList>
            <person name="Sun Q."/>
            <person name="Mori K."/>
        </authorList>
    </citation>
    <scope>NUCLEOTIDE SEQUENCE [LARGE SCALE GENOMIC DNA]</scope>
    <source>
        <strain evidence="19 20">TBRC 5777</strain>
    </source>
</reference>
<evidence type="ECO:0000256" key="10">
    <source>
        <dbReference type="ARBA" id="ARBA00022777"/>
    </source>
</evidence>
<evidence type="ECO:0000256" key="13">
    <source>
        <dbReference type="ARBA" id="ARBA00023012"/>
    </source>
</evidence>
<evidence type="ECO:0000256" key="6">
    <source>
        <dbReference type="ARBA" id="ARBA00022553"/>
    </source>
</evidence>
<evidence type="ECO:0000256" key="4">
    <source>
        <dbReference type="ARBA" id="ARBA00022475"/>
    </source>
</evidence>
<comment type="catalytic activity">
    <reaction evidence="1">
        <text>ATP + protein L-histidine = ADP + protein N-phospho-L-histidine.</text>
        <dbReference type="EC" id="2.7.13.3"/>
    </reaction>
</comment>
<dbReference type="Proteomes" id="UP001589865">
    <property type="component" value="Unassembled WGS sequence"/>
</dbReference>
<dbReference type="InterPro" id="IPR005467">
    <property type="entry name" value="His_kinase_dom"/>
</dbReference>
<evidence type="ECO:0000256" key="9">
    <source>
        <dbReference type="ARBA" id="ARBA00022741"/>
    </source>
</evidence>
<evidence type="ECO:0000313" key="19">
    <source>
        <dbReference type="EMBL" id="MFC0409164.1"/>
    </source>
</evidence>
<keyword evidence="7" id="KW-0808">Transferase</keyword>